<dbReference type="EC" id="3.6.1.3" evidence="12"/>
<reference evidence="12 13" key="1">
    <citation type="journal article" date="2018" name="BMC Genomics">
        <title>Genomic comparison of Trypanosoma conorhini and Trypanosoma rangeli to Trypanosoma cruzi strains of high and low virulence.</title>
        <authorList>
            <person name="Bradwell K.R."/>
            <person name="Koparde V.N."/>
            <person name="Matveyev A.V."/>
            <person name="Serrano M.G."/>
            <person name="Alves J.M."/>
            <person name="Parikh H."/>
            <person name="Huang B."/>
            <person name="Lee V."/>
            <person name="Espinosa-Alvarez O."/>
            <person name="Ortiz P.A."/>
            <person name="Costa-Martins A.G."/>
            <person name="Teixeira M.M."/>
            <person name="Buck G.A."/>
        </authorList>
    </citation>
    <scope>NUCLEOTIDE SEQUENCE [LARGE SCALE GENOMIC DNA]</scope>
    <source>
        <strain evidence="12 13">025E</strain>
    </source>
</reference>
<dbReference type="GeneID" id="40317388"/>
<dbReference type="PANTHER" id="PTHR19229:SF36">
    <property type="entry name" value="ATP-BINDING CASSETTE SUB-FAMILY A MEMBER 2"/>
    <property type="match status" value="1"/>
</dbReference>
<dbReference type="GO" id="GO:0005524">
    <property type="term" value="F:ATP binding"/>
    <property type="evidence" value="ECO:0007669"/>
    <property type="project" value="UniProtKB-KW"/>
</dbReference>
<dbReference type="PANTHER" id="PTHR19229">
    <property type="entry name" value="ATP-BINDING CASSETTE TRANSPORTER SUBFAMILY A ABCA"/>
    <property type="match status" value="1"/>
</dbReference>
<dbReference type="GO" id="GO:0005319">
    <property type="term" value="F:lipid transporter activity"/>
    <property type="evidence" value="ECO:0007669"/>
    <property type="project" value="TreeGrafter"/>
</dbReference>
<feature type="transmembrane region" description="Helical" evidence="10">
    <location>
        <begin position="1365"/>
        <end position="1383"/>
    </location>
</feature>
<feature type="transmembrane region" description="Helical" evidence="10">
    <location>
        <begin position="1073"/>
        <end position="1092"/>
    </location>
</feature>
<dbReference type="InterPro" id="IPR017871">
    <property type="entry name" value="ABC_transporter-like_CS"/>
</dbReference>
<feature type="transmembrane region" description="Helical" evidence="10">
    <location>
        <begin position="522"/>
        <end position="545"/>
    </location>
</feature>
<evidence type="ECO:0000256" key="2">
    <source>
        <dbReference type="ARBA" id="ARBA00008869"/>
    </source>
</evidence>
<dbReference type="PROSITE" id="PS50893">
    <property type="entry name" value="ABC_TRANSPORTER_2"/>
    <property type="match status" value="2"/>
</dbReference>
<feature type="transmembrane region" description="Helical" evidence="10">
    <location>
        <begin position="456"/>
        <end position="475"/>
    </location>
</feature>
<dbReference type="SMART" id="SM00382">
    <property type="entry name" value="AAA"/>
    <property type="match status" value="2"/>
</dbReference>
<feature type="transmembrane region" description="Helical" evidence="10">
    <location>
        <begin position="1404"/>
        <end position="1424"/>
    </location>
</feature>
<evidence type="ECO:0000256" key="5">
    <source>
        <dbReference type="ARBA" id="ARBA00022737"/>
    </source>
</evidence>
<name>A0A3R7S3C9_9TRYP</name>
<dbReference type="FunFam" id="3.40.50.300:FF:001253">
    <property type="entry name" value="ATP-binding cassette protein subfamily A, member 10"/>
    <property type="match status" value="2"/>
</dbReference>
<keyword evidence="4 10" id="KW-0812">Transmembrane</keyword>
<feature type="transmembrane region" description="Helical" evidence="10">
    <location>
        <begin position="1336"/>
        <end position="1359"/>
    </location>
</feature>
<keyword evidence="12" id="KW-0378">Hydrolase</keyword>
<feature type="transmembrane region" description="Helical" evidence="10">
    <location>
        <begin position="420"/>
        <end position="436"/>
    </location>
</feature>
<dbReference type="Pfam" id="PF00005">
    <property type="entry name" value="ABC_tran"/>
    <property type="match status" value="2"/>
</dbReference>
<feature type="transmembrane region" description="Helical" evidence="10">
    <location>
        <begin position="1297"/>
        <end position="1324"/>
    </location>
</feature>
<evidence type="ECO:0000256" key="9">
    <source>
        <dbReference type="ARBA" id="ARBA00023136"/>
    </source>
</evidence>
<feature type="transmembrane region" description="Helical" evidence="10">
    <location>
        <begin position="481"/>
        <end position="502"/>
    </location>
</feature>
<feature type="transmembrane region" description="Helical" evidence="10">
    <location>
        <begin position="21"/>
        <end position="47"/>
    </location>
</feature>
<comment type="similarity">
    <text evidence="2">Belongs to the ABC transporter superfamily. ABCA family.</text>
</comment>
<evidence type="ECO:0000256" key="3">
    <source>
        <dbReference type="ARBA" id="ARBA00022448"/>
    </source>
</evidence>
<dbReference type="PROSITE" id="PS00211">
    <property type="entry name" value="ABC_TRANSPORTER_1"/>
    <property type="match status" value="2"/>
</dbReference>
<dbReference type="EMBL" id="MKKU01000179">
    <property type="protein sequence ID" value="RNF20419.1"/>
    <property type="molecule type" value="Genomic_DNA"/>
</dbReference>
<keyword evidence="6" id="KW-0547">Nucleotide-binding</keyword>
<gene>
    <name evidence="12" type="ORF">Tco025E_03777</name>
</gene>
<dbReference type="OrthoDB" id="10255969at2759"/>
<keyword evidence="8 10" id="KW-1133">Transmembrane helix</keyword>
<dbReference type="Gene3D" id="3.40.50.300">
    <property type="entry name" value="P-loop containing nucleotide triphosphate hydrolases"/>
    <property type="match status" value="2"/>
</dbReference>
<dbReference type="GO" id="GO:0016020">
    <property type="term" value="C:membrane"/>
    <property type="evidence" value="ECO:0007669"/>
    <property type="project" value="UniProtKB-SubCell"/>
</dbReference>
<feature type="transmembrane region" description="Helical" evidence="10">
    <location>
        <begin position="348"/>
        <end position="372"/>
    </location>
</feature>
<accession>A0A3R7S3C9</accession>
<evidence type="ECO:0000256" key="1">
    <source>
        <dbReference type="ARBA" id="ARBA00004141"/>
    </source>
</evidence>
<dbReference type="SUPFAM" id="SSF52540">
    <property type="entry name" value="P-loop containing nucleoside triphosphate hydrolases"/>
    <property type="match status" value="2"/>
</dbReference>
<feature type="transmembrane region" description="Helical" evidence="10">
    <location>
        <begin position="393"/>
        <end position="414"/>
    </location>
</feature>
<dbReference type="Proteomes" id="UP000284403">
    <property type="component" value="Unassembled WGS sequence"/>
</dbReference>
<dbReference type="CDD" id="cd03263">
    <property type="entry name" value="ABC_subfamily_A"/>
    <property type="match status" value="2"/>
</dbReference>
<evidence type="ECO:0000259" key="11">
    <source>
        <dbReference type="PROSITE" id="PS50893"/>
    </source>
</evidence>
<keyword evidence="7 12" id="KW-0067">ATP-binding</keyword>
<keyword evidence="13" id="KW-1185">Reference proteome</keyword>
<evidence type="ECO:0000256" key="10">
    <source>
        <dbReference type="SAM" id="Phobius"/>
    </source>
</evidence>
<keyword evidence="9 10" id="KW-0472">Membrane</keyword>
<organism evidence="12 13">
    <name type="scientific">Trypanosoma conorhini</name>
    <dbReference type="NCBI Taxonomy" id="83891"/>
    <lineage>
        <taxon>Eukaryota</taxon>
        <taxon>Discoba</taxon>
        <taxon>Euglenozoa</taxon>
        <taxon>Kinetoplastea</taxon>
        <taxon>Metakinetoplastina</taxon>
        <taxon>Trypanosomatida</taxon>
        <taxon>Trypanosomatidae</taxon>
        <taxon>Trypanosoma</taxon>
    </lineage>
</organism>
<comment type="subcellular location">
    <subcellularLocation>
        <location evidence="1">Membrane</location>
        <topology evidence="1">Multi-pass membrane protein</topology>
    </subcellularLocation>
</comment>
<keyword evidence="5" id="KW-0677">Repeat</keyword>
<dbReference type="GO" id="GO:0016887">
    <property type="term" value="F:ATP hydrolysis activity"/>
    <property type="evidence" value="ECO:0007669"/>
    <property type="project" value="InterPro"/>
</dbReference>
<evidence type="ECO:0000313" key="13">
    <source>
        <dbReference type="Proteomes" id="UP000284403"/>
    </source>
</evidence>
<dbReference type="InterPro" id="IPR027417">
    <property type="entry name" value="P-loop_NTPase"/>
</dbReference>
<dbReference type="Pfam" id="PF12698">
    <property type="entry name" value="ABC2_membrane_3"/>
    <property type="match status" value="2"/>
</dbReference>
<evidence type="ECO:0000313" key="12">
    <source>
        <dbReference type="EMBL" id="RNF20419.1"/>
    </source>
</evidence>
<protein>
    <submittedName>
        <fullName evidence="12">ATP-binding cassette protein subfamily A, member 10</fullName>
        <ecNumber evidence="12">3.6.1.3</ecNumber>
    </submittedName>
</protein>
<feature type="transmembrane region" description="Helical" evidence="10">
    <location>
        <begin position="1255"/>
        <end position="1277"/>
    </location>
</feature>
<evidence type="ECO:0000256" key="7">
    <source>
        <dbReference type="ARBA" id="ARBA00022840"/>
    </source>
</evidence>
<sequence>MAYLWFIQFRAFLWKVFLQRWRAPVSTVAELLLPCLFTLLLALGYWFSTTKEVPTIDYSAGKTMDMSVFLPAFFCQNFSSPRPFGRSLHIGPCMGKSSNTVCFPFVREGALCVRDRALMSKVMFGVYFGKGPVRVPSLDAYLALSAFVSYDSRRANPVFFTRSPQASLSHYGHLLLAGTGNDTSVAAEFADFCSNISALCGEVVYRDRFFPSMAEAQKFAKKHDNKVWAIVELPPLSPAPAAAAAGDEALIFSISMNYTATPWTFASNMKFLKGLGANEYMLYVTSGFMTLQNAVQRFYTQRRLKSASPLSPSGANASGIFQYVNLNGPSLIPMPTAPYHENSFYASWVYFMPLVAMLAAIFPVARLVSWIVEEKLHRIREAMQIMGLRWSCMSLGWFASAFLMDLVASLLAAIVLRISFFHYVHFGVLFMIYFSFMQQNTALSLFLSTMFTNPRIAGAVGAVCIFLCSMPYYSLPEGASMVRLVSMSFVPCVAYAKAFDVLSKYASFGYPFSWKNAREGDYTVSLAIGLMWASSAIMWLLWVYLDQVLPSSIGRRRHPLFFLSWMRRLFPCGGCGGDRGDSELTKPHVPRHSAAADPQEPVCGAVERPPLSGEAPLEREKEAPAAVFRNLYKVYHTGSLLGWLYYFITGLRRNGDYCEALRDVSIQLDFGKVNVLLGPNGSGKTTLIGIATGMLTPTRGEVYICGHNAKHQLGKCQKHIGYCPQADIVWEELTVEEHLSFYARMKVHRRWDVQQEVDEVIANMQLEEKRHTLARNLSGGQRRRLCVGVALVGRPEVLFLDEPTSGMDMRGRKAVHDALQKDRDTRAVVVSTHLLDEADRMGDRILLMQDGVLRGAGSALFLKSKMEVGYVVTCVVDACSSEMEENICISRLTEFVRDKSFSGHSHTTSSELQPISRQCKLLGIERRGREIMFRFPLSLLSSSGNAIISELEEQRAALHLRSIGLSLTTLEDVMNSLAPKQQTLMPTASAPESTRDNVTEQGISIQLDGRAGQATQAVGTAVGTAVGCGRAAANEEACNLLSLEAYHMHHGQTFTRHFSVLFMKRVHCAKRDVRLLIFQIVLPVAFLALALLTDLVNPPGQPALTLDASLYAGYKTPPLSAVPWTTSSVLPDVFAAKKNDMTAAFGPYYTPVQVNCDVANCSHPLSAAMIPDVMRHQATRYVAVSLTSNQGPPAGYTSILMHNTSAHHSAPQALNVLYNVVNYQLFGNGSTTTARNVPMQMGAFESKMVSAFRRVLFGIFVLLPFTFIPSNTVAFMVRECQTGARHLQWLAGANALAFWTSSMLFDFCCYLVTEALAMVIFVIFKRTEFIGNANIVGAAITLFAFFGLSSVPCSYVVSFFFSSPFVAQSVVLAANFVLGFLWVMGEQILGANKSLEDFVRYTTYILRIFPSVSFGEGVFTLSGVELANLMFPERVRPNLFALLELVDGKFKGGIGTALVYMSCTFAASLLVLVLLEYARIQRITWVCAQLSCCKRRRQRSPDNHADTSVSLIDAEGNHATCVAVDDSVAREEEEVCRHATGRREDGITLQHITKKYYGSDRAAVDDLSLGVHKGEIMALLGLNGAGKTTTVSILAGEVNPTTGSAYINHLSVLRSASRSYVGYCPQKDALIGHLSPYEHLRLYAGLRGASAAYIQKEIPQLLSALALTQWRNAPAYSLSGGNKRRLSLAVALVGGTTSVLLDEPTAGMDAAARRRTCAVVKRLTREKSVILTTHLLDETEALADRVAFISSGRLQCVGTPQELKTHYTDGAVYTVRVVFAEACGPIDAASDVAKRLCEAFHTSASSEEDDCVVEGVVDRTVTLSVRHSLSHICAVTSDIREGKVAGLPPVVQVSATQPTLEDILLVM</sequence>
<dbReference type="InterPro" id="IPR026082">
    <property type="entry name" value="ABCA"/>
</dbReference>
<feature type="domain" description="ABC transporter" evidence="11">
    <location>
        <begin position="646"/>
        <end position="875"/>
    </location>
</feature>
<dbReference type="InterPro" id="IPR003593">
    <property type="entry name" value="AAA+_ATPase"/>
</dbReference>
<feature type="transmembrane region" description="Helical" evidence="10">
    <location>
        <begin position="1454"/>
        <end position="1475"/>
    </location>
</feature>
<dbReference type="InterPro" id="IPR013525">
    <property type="entry name" value="ABC2_TM"/>
</dbReference>
<comment type="caution">
    <text evidence="12">The sequence shown here is derived from an EMBL/GenBank/DDBJ whole genome shotgun (WGS) entry which is preliminary data.</text>
</comment>
<dbReference type="GO" id="GO:0140359">
    <property type="term" value="F:ABC-type transporter activity"/>
    <property type="evidence" value="ECO:0007669"/>
    <property type="project" value="InterPro"/>
</dbReference>
<dbReference type="InterPro" id="IPR003439">
    <property type="entry name" value="ABC_transporter-like_ATP-bd"/>
</dbReference>
<dbReference type="RefSeq" id="XP_029229194.1">
    <property type="nucleotide sequence ID" value="XM_029370695.1"/>
</dbReference>
<evidence type="ECO:0000256" key="4">
    <source>
        <dbReference type="ARBA" id="ARBA00022692"/>
    </source>
</evidence>
<proteinExistence type="inferred from homology"/>
<evidence type="ECO:0000256" key="8">
    <source>
        <dbReference type="ARBA" id="ARBA00022989"/>
    </source>
</evidence>
<feature type="domain" description="ABC transporter" evidence="11">
    <location>
        <begin position="1547"/>
        <end position="1776"/>
    </location>
</feature>
<evidence type="ECO:0000256" key="6">
    <source>
        <dbReference type="ARBA" id="ARBA00022741"/>
    </source>
</evidence>
<keyword evidence="3" id="KW-0813">Transport</keyword>